<dbReference type="VEuPathDB" id="FungiDB:SMAC_00767"/>
<dbReference type="AlphaFoldDB" id="A0A8S9A0P4"/>
<evidence type="ECO:0000256" key="1">
    <source>
        <dbReference type="SAM" id="MobiDB-lite"/>
    </source>
</evidence>
<dbReference type="InterPro" id="IPR020850">
    <property type="entry name" value="GED_dom"/>
</dbReference>
<organism evidence="3 4">
    <name type="scientific">Sordaria macrospora</name>
    <dbReference type="NCBI Taxonomy" id="5147"/>
    <lineage>
        <taxon>Eukaryota</taxon>
        <taxon>Fungi</taxon>
        <taxon>Dikarya</taxon>
        <taxon>Ascomycota</taxon>
        <taxon>Pezizomycotina</taxon>
        <taxon>Sordariomycetes</taxon>
        <taxon>Sordariomycetidae</taxon>
        <taxon>Sordariales</taxon>
        <taxon>Sordariaceae</taxon>
        <taxon>Sordaria</taxon>
    </lineage>
</organism>
<dbReference type="Proteomes" id="UP000433876">
    <property type="component" value="Unassembled WGS sequence"/>
</dbReference>
<feature type="compositionally biased region" description="Polar residues" evidence="1">
    <location>
        <begin position="1"/>
        <end position="11"/>
    </location>
</feature>
<comment type="caution">
    <text evidence="3">The sequence shown here is derived from an EMBL/GenBank/DDBJ whole genome shotgun (WGS) entry which is preliminary data.</text>
</comment>
<dbReference type="PROSITE" id="PS51388">
    <property type="entry name" value="GED"/>
    <property type="match status" value="1"/>
</dbReference>
<evidence type="ECO:0000313" key="3">
    <source>
        <dbReference type="EMBL" id="KAA8634750.1"/>
    </source>
</evidence>
<feature type="compositionally biased region" description="Polar residues" evidence="1">
    <location>
        <begin position="20"/>
        <end position="32"/>
    </location>
</feature>
<accession>A0A8S9A0P4</accession>
<reference evidence="3 4" key="1">
    <citation type="submission" date="2017-07" db="EMBL/GenBank/DDBJ databases">
        <title>Genome sequence of the Sordaria macrospora wild type strain R19027.</title>
        <authorList>
            <person name="Nowrousian M."/>
            <person name="Teichert I."/>
            <person name="Kueck U."/>
        </authorList>
    </citation>
    <scope>NUCLEOTIDE SEQUENCE [LARGE SCALE GENOMIC DNA]</scope>
    <source>
        <strain evidence="3 4">R19027</strain>
        <tissue evidence="3">Mycelium</tissue>
    </source>
</reference>
<gene>
    <name evidence="3" type="ORF">SMACR_00767</name>
</gene>
<protein>
    <recommendedName>
        <fullName evidence="2">GED domain-containing protein</fullName>
    </recommendedName>
</protein>
<dbReference type="EMBL" id="NMPR01000019">
    <property type="protein sequence ID" value="KAA8634750.1"/>
    <property type="molecule type" value="Genomic_DNA"/>
</dbReference>
<evidence type="ECO:0000313" key="4">
    <source>
        <dbReference type="Proteomes" id="UP000433876"/>
    </source>
</evidence>
<proteinExistence type="predicted"/>
<feature type="domain" description="GED" evidence="2">
    <location>
        <begin position="179"/>
        <end position="267"/>
    </location>
</feature>
<evidence type="ECO:0000259" key="2">
    <source>
        <dbReference type="PROSITE" id="PS51388"/>
    </source>
</evidence>
<name>A0A8S9A0P4_SORMA</name>
<sequence>MVASAGTTQEKPVTPGDPVQTEQQNKVLSSPGQLEKEDKTLGNHVHIKKEDKPLGEHQYLEKQDQLRDIGIATGTSRITLHRGDSFGATITIMPSSSSSSDRKSYLKRFRYTVDGDWQISDLPNIISEASTYKEIILKVGREDLRTNLIESYNNRKRQLGSEKAFDAAVEAAFGSRGLVDELHAILQAYYKIAIDRFLDSICRQAVSYFLLEADNSPVKVLKAEFIANLSDSQLERIAGEDAMTRAKRLALEAEREPLEKALKVLRE</sequence>
<feature type="region of interest" description="Disordered" evidence="1">
    <location>
        <begin position="1"/>
        <end position="42"/>
    </location>
</feature>